<dbReference type="PANTHER" id="PTHR42929:SF1">
    <property type="entry name" value="INNER MEMBRANE ABC TRANSPORTER PERMEASE PROTEIN YDCU-RELATED"/>
    <property type="match status" value="1"/>
</dbReference>
<feature type="transmembrane region" description="Helical" evidence="8">
    <location>
        <begin position="6"/>
        <end position="29"/>
    </location>
</feature>
<gene>
    <name evidence="10" type="ORF">LCGC14_2861370</name>
</gene>
<feature type="transmembrane region" description="Helical" evidence="8">
    <location>
        <begin position="50"/>
        <end position="70"/>
    </location>
</feature>
<evidence type="ECO:0000259" key="9">
    <source>
        <dbReference type="PROSITE" id="PS50928"/>
    </source>
</evidence>
<keyword evidence="4" id="KW-1003">Cell membrane</keyword>
<evidence type="ECO:0000256" key="4">
    <source>
        <dbReference type="ARBA" id="ARBA00022475"/>
    </source>
</evidence>
<dbReference type="GO" id="GO:0005886">
    <property type="term" value="C:plasma membrane"/>
    <property type="evidence" value="ECO:0007669"/>
    <property type="project" value="UniProtKB-SubCell"/>
</dbReference>
<dbReference type="CDD" id="cd06261">
    <property type="entry name" value="TM_PBP2"/>
    <property type="match status" value="1"/>
</dbReference>
<dbReference type="Pfam" id="PF00528">
    <property type="entry name" value="BPD_transp_1"/>
    <property type="match status" value="1"/>
</dbReference>
<comment type="similarity">
    <text evidence="2">Belongs to the binding-protein-dependent transport system permease family. CysTW subfamily.</text>
</comment>
<comment type="subcellular location">
    <subcellularLocation>
        <location evidence="1">Cell membrane</location>
        <topology evidence="1">Multi-pass membrane protein</topology>
    </subcellularLocation>
</comment>
<name>A0A0F9ADU5_9ZZZZ</name>
<organism evidence="10">
    <name type="scientific">marine sediment metagenome</name>
    <dbReference type="NCBI Taxonomy" id="412755"/>
    <lineage>
        <taxon>unclassified sequences</taxon>
        <taxon>metagenomes</taxon>
        <taxon>ecological metagenomes</taxon>
    </lineage>
</organism>
<protein>
    <recommendedName>
        <fullName evidence="9">ABC transmembrane type-1 domain-containing protein</fullName>
    </recommendedName>
</protein>
<feature type="transmembrane region" description="Helical" evidence="8">
    <location>
        <begin position="102"/>
        <end position="122"/>
    </location>
</feature>
<dbReference type="GO" id="GO:0055085">
    <property type="term" value="P:transmembrane transport"/>
    <property type="evidence" value="ECO:0007669"/>
    <property type="project" value="InterPro"/>
</dbReference>
<dbReference type="PANTHER" id="PTHR42929">
    <property type="entry name" value="INNER MEMBRANE ABC TRANSPORTER PERMEASE PROTEIN YDCU-RELATED-RELATED"/>
    <property type="match status" value="1"/>
</dbReference>
<feature type="domain" description="ABC transmembrane type-1" evidence="9">
    <location>
        <begin position="1"/>
        <end position="123"/>
    </location>
</feature>
<evidence type="ECO:0000256" key="6">
    <source>
        <dbReference type="ARBA" id="ARBA00022989"/>
    </source>
</evidence>
<dbReference type="InterPro" id="IPR035906">
    <property type="entry name" value="MetI-like_sf"/>
</dbReference>
<keyword evidence="5 8" id="KW-0812">Transmembrane</keyword>
<evidence type="ECO:0000256" key="3">
    <source>
        <dbReference type="ARBA" id="ARBA00022448"/>
    </source>
</evidence>
<feature type="non-terminal residue" evidence="10">
    <location>
        <position position="1"/>
    </location>
</feature>
<evidence type="ECO:0000256" key="7">
    <source>
        <dbReference type="ARBA" id="ARBA00023136"/>
    </source>
</evidence>
<proteinExistence type="inferred from homology"/>
<sequence>NWPAVVLGLFVESVPYFVLILFSVLTLINPRYLDVAYDLGASSIKTFIKVTWPLSLPGVVAGGILTYIWSFGAYATPTILGSEKHWTLAVHAERQILSIRDWPYGSAMGIIIMFFTLLIMYVQSRLFKGAQTFRQNS</sequence>
<keyword evidence="3" id="KW-0813">Transport</keyword>
<dbReference type="PROSITE" id="PS50928">
    <property type="entry name" value="ABC_TM1"/>
    <property type="match status" value="1"/>
</dbReference>
<reference evidence="10" key="1">
    <citation type="journal article" date="2015" name="Nature">
        <title>Complex archaea that bridge the gap between prokaryotes and eukaryotes.</title>
        <authorList>
            <person name="Spang A."/>
            <person name="Saw J.H."/>
            <person name="Jorgensen S.L."/>
            <person name="Zaremba-Niedzwiedzka K."/>
            <person name="Martijn J."/>
            <person name="Lind A.E."/>
            <person name="van Eijk R."/>
            <person name="Schleper C."/>
            <person name="Guy L."/>
            <person name="Ettema T.J."/>
        </authorList>
    </citation>
    <scope>NUCLEOTIDE SEQUENCE</scope>
</reference>
<dbReference type="InterPro" id="IPR000515">
    <property type="entry name" value="MetI-like"/>
</dbReference>
<evidence type="ECO:0000313" key="10">
    <source>
        <dbReference type="EMBL" id="KKK76664.1"/>
    </source>
</evidence>
<dbReference type="AlphaFoldDB" id="A0A0F9ADU5"/>
<dbReference type="EMBL" id="LAZR01055309">
    <property type="protein sequence ID" value="KKK76664.1"/>
    <property type="molecule type" value="Genomic_DNA"/>
</dbReference>
<evidence type="ECO:0000256" key="2">
    <source>
        <dbReference type="ARBA" id="ARBA00007069"/>
    </source>
</evidence>
<evidence type="ECO:0000256" key="5">
    <source>
        <dbReference type="ARBA" id="ARBA00022692"/>
    </source>
</evidence>
<comment type="caution">
    <text evidence="10">The sequence shown here is derived from an EMBL/GenBank/DDBJ whole genome shotgun (WGS) entry which is preliminary data.</text>
</comment>
<dbReference type="Gene3D" id="1.10.3720.10">
    <property type="entry name" value="MetI-like"/>
    <property type="match status" value="1"/>
</dbReference>
<evidence type="ECO:0000256" key="8">
    <source>
        <dbReference type="SAM" id="Phobius"/>
    </source>
</evidence>
<keyword evidence="6 8" id="KW-1133">Transmembrane helix</keyword>
<dbReference type="SUPFAM" id="SSF161098">
    <property type="entry name" value="MetI-like"/>
    <property type="match status" value="1"/>
</dbReference>
<evidence type="ECO:0000256" key="1">
    <source>
        <dbReference type="ARBA" id="ARBA00004651"/>
    </source>
</evidence>
<accession>A0A0F9ADU5</accession>
<keyword evidence="7 8" id="KW-0472">Membrane</keyword>